<reference evidence="1 2" key="1">
    <citation type="submission" date="2015-07" db="EMBL/GenBank/DDBJ databases">
        <title>The genome of Eufriesea mexicana.</title>
        <authorList>
            <person name="Pan H."/>
            <person name="Kapheim K."/>
        </authorList>
    </citation>
    <scope>NUCLEOTIDE SEQUENCE [LARGE SCALE GENOMIC DNA]</scope>
    <source>
        <strain evidence="1">0111107269</strain>
        <tissue evidence="1">Whole body</tissue>
    </source>
</reference>
<protein>
    <submittedName>
        <fullName evidence="1">Uncharacterized protein</fullName>
    </submittedName>
</protein>
<name>A0A310SPZ1_9HYME</name>
<dbReference type="AlphaFoldDB" id="A0A310SPZ1"/>
<dbReference type="EMBL" id="KQ761797">
    <property type="protein sequence ID" value="OAD56800.1"/>
    <property type="molecule type" value="Genomic_DNA"/>
</dbReference>
<gene>
    <name evidence="1" type="ORF">WN48_02886</name>
</gene>
<evidence type="ECO:0000313" key="1">
    <source>
        <dbReference type="EMBL" id="OAD56800.1"/>
    </source>
</evidence>
<evidence type="ECO:0000313" key="2">
    <source>
        <dbReference type="Proteomes" id="UP000250275"/>
    </source>
</evidence>
<proteinExistence type="predicted"/>
<organism evidence="1 2">
    <name type="scientific">Eufriesea mexicana</name>
    <dbReference type="NCBI Taxonomy" id="516756"/>
    <lineage>
        <taxon>Eukaryota</taxon>
        <taxon>Metazoa</taxon>
        <taxon>Ecdysozoa</taxon>
        <taxon>Arthropoda</taxon>
        <taxon>Hexapoda</taxon>
        <taxon>Insecta</taxon>
        <taxon>Pterygota</taxon>
        <taxon>Neoptera</taxon>
        <taxon>Endopterygota</taxon>
        <taxon>Hymenoptera</taxon>
        <taxon>Apocrita</taxon>
        <taxon>Aculeata</taxon>
        <taxon>Apoidea</taxon>
        <taxon>Anthophila</taxon>
        <taxon>Apidae</taxon>
        <taxon>Eufriesea</taxon>
    </lineage>
</organism>
<keyword evidence="2" id="KW-1185">Reference proteome</keyword>
<sequence>MRTGQDVHDFHIREVRFDIKIFGSYHNEKGSNLGAGKYFGDPSFGYCMRTGQEVDDFRIGEVKRGEKKTWINLGQATPCYPLSSHSTRLLLIISANGNGGSSIIHFVSWKDPSGDDYVCLLDLLIETTKRQSRGKSKGEQSVWLAARALPIGSEERLVDKATSRSRKFLAIFVD</sequence>
<dbReference type="Proteomes" id="UP000250275">
    <property type="component" value="Unassembled WGS sequence"/>
</dbReference>
<accession>A0A310SPZ1</accession>